<organism evidence="2 3">
    <name type="scientific">Acorus calamus</name>
    <name type="common">Sweet flag</name>
    <dbReference type="NCBI Taxonomy" id="4465"/>
    <lineage>
        <taxon>Eukaryota</taxon>
        <taxon>Viridiplantae</taxon>
        <taxon>Streptophyta</taxon>
        <taxon>Embryophyta</taxon>
        <taxon>Tracheophyta</taxon>
        <taxon>Spermatophyta</taxon>
        <taxon>Magnoliopsida</taxon>
        <taxon>Liliopsida</taxon>
        <taxon>Acoraceae</taxon>
        <taxon>Acorus</taxon>
    </lineage>
</organism>
<reference evidence="2" key="1">
    <citation type="journal article" date="2023" name="Nat. Commun.">
        <title>Diploid and tetraploid genomes of Acorus and the evolution of monocots.</title>
        <authorList>
            <person name="Ma L."/>
            <person name="Liu K.W."/>
            <person name="Li Z."/>
            <person name="Hsiao Y.Y."/>
            <person name="Qi Y."/>
            <person name="Fu T."/>
            <person name="Tang G.D."/>
            <person name="Zhang D."/>
            <person name="Sun W.H."/>
            <person name="Liu D.K."/>
            <person name="Li Y."/>
            <person name="Chen G.Z."/>
            <person name="Liu X.D."/>
            <person name="Liao X.Y."/>
            <person name="Jiang Y.T."/>
            <person name="Yu X."/>
            <person name="Hao Y."/>
            <person name="Huang J."/>
            <person name="Zhao X.W."/>
            <person name="Ke S."/>
            <person name="Chen Y.Y."/>
            <person name="Wu W.L."/>
            <person name="Hsu J.L."/>
            <person name="Lin Y.F."/>
            <person name="Huang M.D."/>
            <person name="Li C.Y."/>
            <person name="Huang L."/>
            <person name="Wang Z.W."/>
            <person name="Zhao X."/>
            <person name="Zhong W.Y."/>
            <person name="Peng D.H."/>
            <person name="Ahmad S."/>
            <person name="Lan S."/>
            <person name="Zhang J.S."/>
            <person name="Tsai W.C."/>
            <person name="Van de Peer Y."/>
            <person name="Liu Z.J."/>
        </authorList>
    </citation>
    <scope>NUCLEOTIDE SEQUENCE</scope>
    <source>
        <strain evidence="2">CP</strain>
    </source>
</reference>
<evidence type="ECO:0000256" key="1">
    <source>
        <dbReference type="PROSITE-ProRule" id="PRU00023"/>
    </source>
</evidence>
<accession>A0AAV9E1H9</accession>
<proteinExistence type="predicted"/>
<dbReference type="SMART" id="SM00248">
    <property type="entry name" value="ANK"/>
    <property type="match status" value="4"/>
</dbReference>
<keyword evidence="3" id="KW-1185">Reference proteome</keyword>
<dbReference type="Gene3D" id="1.25.40.20">
    <property type="entry name" value="Ankyrin repeat-containing domain"/>
    <property type="match status" value="2"/>
</dbReference>
<dbReference type="InterPro" id="IPR002110">
    <property type="entry name" value="Ankyrin_rpt"/>
</dbReference>
<dbReference type="PANTHER" id="PTHR24121">
    <property type="entry name" value="NO MECHANORECEPTOR POTENTIAL C, ISOFORM D-RELATED"/>
    <property type="match status" value="1"/>
</dbReference>
<dbReference type="PROSITE" id="PS50088">
    <property type="entry name" value="ANK_REPEAT"/>
    <property type="match status" value="1"/>
</dbReference>
<dbReference type="PROSITE" id="PS50297">
    <property type="entry name" value="ANK_REP_REGION"/>
    <property type="match status" value="1"/>
</dbReference>
<reference evidence="2" key="2">
    <citation type="submission" date="2023-06" db="EMBL/GenBank/DDBJ databases">
        <authorList>
            <person name="Ma L."/>
            <person name="Liu K.-W."/>
            <person name="Li Z."/>
            <person name="Hsiao Y.-Y."/>
            <person name="Qi Y."/>
            <person name="Fu T."/>
            <person name="Tang G."/>
            <person name="Zhang D."/>
            <person name="Sun W.-H."/>
            <person name="Liu D.-K."/>
            <person name="Li Y."/>
            <person name="Chen G.-Z."/>
            <person name="Liu X.-D."/>
            <person name="Liao X.-Y."/>
            <person name="Jiang Y.-T."/>
            <person name="Yu X."/>
            <person name="Hao Y."/>
            <person name="Huang J."/>
            <person name="Zhao X.-W."/>
            <person name="Ke S."/>
            <person name="Chen Y.-Y."/>
            <person name="Wu W.-L."/>
            <person name="Hsu J.-L."/>
            <person name="Lin Y.-F."/>
            <person name="Huang M.-D."/>
            <person name="Li C.-Y."/>
            <person name="Huang L."/>
            <person name="Wang Z.-W."/>
            <person name="Zhao X."/>
            <person name="Zhong W.-Y."/>
            <person name="Peng D.-H."/>
            <person name="Ahmad S."/>
            <person name="Lan S."/>
            <person name="Zhang J.-S."/>
            <person name="Tsai W.-C."/>
            <person name="Van De Peer Y."/>
            <person name="Liu Z.-J."/>
        </authorList>
    </citation>
    <scope>NUCLEOTIDE SEQUENCE</scope>
    <source>
        <strain evidence="2">CP</strain>
        <tissue evidence="2">Leaves</tissue>
    </source>
</reference>
<evidence type="ECO:0000313" key="2">
    <source>
        <dbReference type="EMBL" id="KAK1307109.1"/>
    </source>
</evidence>
<name>A0AAV9E1H9_ACOCL</name>
<keyword evidence="1" id="KW-0040">ANK repeat</keyword>
<comment type="caution">
    <text evidence="2">The sequence shown here is derived from an EMBL/GenBank/DDBJ whole genome shotgun (WGS) entry which is preliminary data.</text>
</comment>
<sequence>MLGNTILLKEVVEEANIELDLTLQLTPQNNTALHIVAKHGHRDFASELLRKSPALLSQPNSNGDLPLHLAAQGGHKSLVNLLLDSMKTWPPREGGAATDLENNGALWRTSNSKGNNVLHDALRCGYAEVAVALMEFDPGLADSVNLAGESPLFMASELGLMVAVESIVSRGSSSFSREGSNGRTPLHASVIGGHLGISNRSGQTIM</sequence>
<protein>
    <submittedName>
        <fullName evidence="2">Uncharacterized protein</fullName>
    </submittedName>
</protein>
<dbReference type="PANTHER" id="PTHR24121:SF22">
    <property type="entry name" value="PROTEIN ACCELERATED CELL DEATH 6-LIKE"/>
    <property type="match status" value="1"/>
</dbReference>
<dbReference type="Pfam" id="PF12796">
    <property type="entry name" value="Ank_2"/>
    <property type="match status" value="1"/>
</dbReference>
<dbReference type="AlphaFoldDB" id="A0AAV9E1H9"/>
<dbReference type="Proteomes" id="UP001180020">
    <property type="component" value="Unassembled WGS sequence"/>
</dbReference>
<dbReference type="SUPFAM" id="SSF48403">
    <property type="entry name" value="Ankyrin repeat"/>
    <property type="match status" value="1"/>
</dbReference>
<feature type="repeat" description="ANK" evidence="1">
    <location>
        <begin position="62"/>
        <end position="84"/>
    </location>
</feature>
<gene>
    <name evidence="2" type="ORF">QJS10_CPA10g01067</name>
</gene>
<evidence type="ECO:0000313" key="3">
    <source>
        <dbReference type="Proteomes" id="UP001180020"/>
    </source>
</evidence>
<dbReference type="EMBL" id="JAUJYO010000010">
    <property type="protein sequence ID" value="KAK1307109.1"/>
    <property type="molecule type" value="Genomic_DNA"/>
</dbReference>
<dbReference type="InterPro" id="IPR036770">
    <property type="entry name" value="Ankyrin_rpt-contain_sf"/>
</dbReference>